<dbReference type="Proteomes" id="UP001529421">
    <property type="component" value="Unassembled WGS sequence"/>
</dbReference>
<organism evidence="1 2">
    <name type="scientific">Enorma phocaeensis</name>
    <dbReference type="NCBI Taxonomy" id="1871019"/>
    <lineage>
        <taxon>Bacteria</taxon>
        <taxon>Bacillati</taxon>
        <taxon>Actinomycetota</taxon>
        <taxon>Coriobacteriia</taxon>
        <taxon>Coriobacteriales</taxon>
        <taxon>Coriobacteriaceae</taxon>
        <taxon>Enorma</taxon>
    </lineage>
</organism>
<dbReference type="RefSeq" id="WP_289543954.1">
    <property type="nucleotide sequence ID" value="NZ_JAUDDZ010000001.1"/>
</dbReference>
<proteinExistence type="predicted"/>
<dbReference type="SUPFAM" id="SSF53448">
    <property type="entry name" value="Nucleotide-diphospho-sugar transferases"/>
    <property type="match status" value="1"/>
</dbReference>
<protein>
    <submittedName>
        <fullName evidence="1">Acylneuraminate cytidylyltransferase family protein</fullName>
        <ecNumber evidence="1">2.7.7.-</ecNumber>
    </submittedName>
</protein>
<keyword evidence="1" id="KW-0548">Nucleotidyltransferase</keyword>
<dbReference type="GO" id="GO:0016779">
    <property type="term" value="F:nucleotidyltransferase activity"/>
    <property type="evidence" value="ECO:0007669"/>
    <property type="project" value="UniProtKB-KW"/>
</dbReference>
<dbReference type="InterPro" id="IPR003329">
    <property type="entry name" value="Cytidylyl_trans"/>
</dbReference>
<gene>
    <name evidence="1" type="ORF">QUW28_01460</name>
</gene>
<sequence>MYIDKKILAVIPARGGSKGVPGKNIKELHGHPLIAYTISEARASSYIDDVVVTTDSYDIAAVSRRYGARVPFMRPAELSSDTAKSIDVLVHAVKSLEDMGERYDTIVFLQPTSPLRRSIEIDEAIKAFFNHGEMGLVSVSQVAENPILTRRFDGFGILHPLLPVSSTVRRQDMPLFYHVDGAIYINKVSDISLSLSLNDNPIGYEMPKNRSLDIDEIEDFMRAEEIMQRLDDAEPHIVNQDYGME</sequence>
<dbReference type="EC" id="2.7.7.-" evidence="1"/>
<keyword evidence="2" id="KW-1185">Reference proteome</keyword>
<keyword evidence="1" id="KW-0808">Transferase</keyword>
<dbReference type="InterPro" id="IPR050793">
    <property type="entry name" value="CMP-NeuNAc_synthase"/>
</dbReference>
<accession>A0ABT7V6P9</accession>
<dbReference type="Pfam" id="PF02348">
    <property type="entry name" value="CTP_transf_3"/>
    <property type="match status" value="1"/>
</dbReference>
<dbReference type="PANTHER" id="PTHR21485">
    <property type="entry name" value="HAD SUPERFAMILY MEMBERS CMAS AND KDSC"/>
    <property type="match status" value="1"/>
</dbReference>
<evidence type="ECO:0000313" key="1">
    <source>
        <dbReference type="EMBL" id="MDM8274168.1"/>
    </source>
</evidence>
<name>A0ABT7V6P9_9ACTN</name>
<evidence type="ECO:0000313" key="2">
    <source>
        <dbReference type="Proteomes" id="UP001529421"/>
    </source>
</evidence>
<dbReference type="CDD" id="cd02513">
    <property type="entry name" value="CMP-NeuAc_Synthase"/>
    <property type="match status" value="1"/>
</dbReference>
<reference evidence="2" key="1">
    <citation type="submission" date="2023-06" db="EMBL/GenBank/DDBJ databases">
        <title>Identification and characterization of horizontal gene transfer across gut microbiota members of farm animals based on homology search.</title>
        <authorList>
            <person name="Zeman M."/>
            <person name="Kubasova T."/>
            <person name="Jahodarova E."/>
            <person name="Nykrynova M."/>
            <person name="Rychlik I."/>
        </authorList>
    </citation>
    <scope>NUCLEOTIDE SEQUENCE [LARGE SCALE GENOMIC DNA]</scope>
    <source>
        <strain evidence="2">154_Feed</strain>
    </source>
</reference>
<comment type="caution">
    <text evidence="1">The sequence shown here is derived from an EMBL/GenBank/DDBJ whole genome shotgun (WGS) entry which is preliminary data.</text>
</comment>
<dbReference type="EMBL" id="JAUDDZ010000001">
    <property type="protein sequence ID" value="MDM8274168.1"/>
    <property type="molecule type" value="Genomic_DNA"/>
</dbReference>
<dbReference type="PANTHER" id="PTHR21485:SF6">
    <property type="entry name" value="N-ACYLNEURAMINATE CYTIDYLYLTRANSFERASE-RELATED"/>
    <property type="match status" value="1"/>
</dbReference>
<dbReference type="InterPro" id="IPR029044">
    <property type="entry name" value="Nucleotide-diphossugar_trans"/>
</dbReference>
<dbReference type="Gene3D" id="3.90.550.10">
    <property type="entry name" value="Spore Coat Polysaccharide Biosynthesis Protein SpsA, Chain A"/>
    <property type="match status" value="1"/>
</dbReference>